<dbReference type="EMBL" id="GG738866">
    <property type="protein sequence ID" value="EFC44862.1"/>
    <property type="molecule type" value="Genomic_DNA"/>
</dbReference>
<protein>
    <submittedName>
        <fullName evidence="2">Predicted protein</fullName>
    </submittedName>
</protein>
<sequence>MSSASSTSSGYVPPFSPSSSFMKKTNAMDGRTKRVDDVMVNMEDHIALLHAEIMQIRDDLRLHRMMAKKYGEEGFGEGEQRLLQLKQMKKEALNRVKGQMGKLDRTIKAGKRINKEFNAVAALEERLKEAKEKQRKRRKDRKMSEETRRIEKGENVDLGIYSEGDSGSGSSSNDTDASFYKDEEKKQKVVFKQNYTGDLMESHVDSNPTTSLIGSFRGPRSKILLNKEAPKFKGYFNLAHLDDDDHPHSSMVLI</sequence>
<dbReference type="OrthoDB" id="10261723at2759"/>
<evidence type="ECO:0000313" key="3">
    <source>
        <dbReference type="Proteomes" id="UP000006671"/>
    </source>
</evidence>
<feature type="compositionally biased region" description="Low complexity" evidence="1">
    <location>
        <begin position="162"/>
        <end position="178"/>
    </location>
</feature>
<keyword evidence="3" id="KW-1185">Reference proteome</keyword>
<dbReference type="GeneID" id="8848319"/>
<dbReference type="Proteomes" id="UP000006671">
    <property type="component" value="Unassembled WGS sequence"/>
</dbReference>
<evidence type="ECO:0000256" key="1">
    <source>
        <dbReference type="SAM" id="MobiDB-lite"/>
    </source>
</evidence>
<reference evidence="2 3" key="1">
    <citation type="journal article" date="2010" name="Cell">
        <title>The genome of Naegleria gruberi illuminates early eukaryotic versatility.</title>
        <authorList>
            <person name="Fritz-Laylin L.K."/>
            <person name="Prochnik S.E."/>
            <person name="Ginger M.L."/>
            <person name="Dacks J.B."/>
            <person name="Carpenter M.L."/>
            <person name="Field M.C."/>
            <person name="Kuo A."/>
            <person name="Paredez A."/>
            <person name="Chapman J."/>
            <person name="Pham J."/>
            <person name="Shu S."/>
            <person name="Neupane R."/>
            <person name="Cipriano M."/>
            <person name="Mancuso J."/>
            <person name="Tu H."/>
            <person name="Salamov A."/>
            <person name="Lindquist E."/>
            <person name="Shapiro H."/>
            <person name="Lucas S."/>
            <person name="Grigoriev I.V."/>
            <person name="Cande W.Z."/>
            <person name="Fulton C."/>
            <person name="Rokhsar D.S."/>
            <person name="Dawson S.C."/>
        </authorList>
    </citation>
    <scope>NUCLEOTIDE SEQUENCE [LARGE SCALE GENOMIC DNA]</scope>
    <source>
        <strain evidence="2 3">NEG-M</strain>
    </source>
</reference>
<dbReference type="KEGG" id="ngr:NAEGRDRAFT_67247"/>
<dbReference type="InParanoid" id="D2VEE2"/>
<gene>
    <name evidence="2" type="ORF">NAEGRDRAFT_67247</name>
</gene>
<accession>D2VEE2</accession>
<dbReference type="RefSeq" id="XP_002677606.1">
    <property type="nucleotide sequence ID" value="XM_002677560.1"/>
</dbReference>
<dbReference type="OMA" id="NMEDHIA"/>
<dbReference type="VEuPathDB" id="AmoebaDB:NAEGRDRAFT_67247"/>
<feature type="region of interest" description="Disordered" evidence="1">
    <location>
        <begin position="131"/>
        <end position="179"/>
    </location>
</feature>
<organism evidence="3">
    <name type="scientific">Naegleria gruberi</name>
    <name type="common">Amoeba</name>
    <dbReference type="NCBI Taxonomy" id="5762"/>
    <lineage>
        <taxon>Eukaryota</taxon>
        <taxon>Discoba</taxon>
        <taxon>Heterolobosea</taxon>
        <taxon>Tetramitia</taxon>
        <taxon>Eutetramitia</taxon>
        <taxon>Vahlkampfiidae</taxon>
        <taxon>Naegleria</taxon>
    </lineage>
</organism>
<feature type="compositionally biased region" description="Basic and acidic residues" evidence="1">
    <location>
        <begin position="142"/>
        <end position="155"/>
    </location>
</feature>
<proteinExistence type="predicted"/>
<feature type="region of interest" description="Disordered" evidence="1">
    <location>
        <begin position="1"/>
        <end position="28"/>
    </location>
</feature>
<name>D2VEE2_NAEGR</name>
<evidence type="ECO:0000313" key="2">
    <source>
        <dbReference type="EMBL" id="EFC44862.1"/>
    </source>
</evidence>
<feature type="compositionally biased region" description="Polar residues" evidence="1">
    <location>
        <begin position="1"/>
        <end position="10"/>
    </location>
</feature>
<dbReference type="AlphaFoldDB" id="D2VEE2"/>